<feature type="transmembrane region" description="Helical" evidence="10">
    <location>
        <begin position="782"/>
        <end position="805"/>
    </location>
</feature>
<dbReference type="Gene3D" id="1.20.1110.10">
    <property type="entry name" value="Calcium-transporting ATPase, transmembrane domain"/>
    <property type="match status" value="1"/>
</dbReference>
<dbReference type="PANTHER" id="PTHR43294">
    <property type="entry name" value="SODIUM/POTASSIUM-TRANSPORTING ATPASE SUBUNIT ALPHA"/>
    <property type="match status" value="1"/>
</dbReference>
<dbReference type="RefSeq" id="WP_011416802.1">
    <property type="nucleotide sequence ID" value="NC_007759.1"/>
</dbReference>
<keyword evidence="6" id="KW-0067">ATP-binding</keyword>
<dbReference type="PRINTS" id="PR00120">
    <property type="entry name" value="HATPASE"/>
</dbReference>
<dbReference type="PRINTS" id="PR00119">
    <property type="entry name" value="CATATPASE"/>
</dbReference>
<keyword evidence="12" id="KW-0378">Hydrolase</keyword>
<dbReference type="SUPFAM" id="SSF81653">
    <property type="entry name" value="Calcium ATPase, transduction domain A"/>
    <property type="match status" value="1"/>
</dbReference>
<proteinExistence type="inferred from homology"/>
<dbReference type="InterPro" id="IPR044492">
    <property type="entry name" value="P_typ_ATPase_HD_dom"/>
</dbReference>
<evidence type="ECO:0000256" key="3">
    <source>
        <dbReference type="ARBA" id="ARBA00022475"/>
    </source>
</evidence>
<protein>
    <submittedName>
        <fullName evidence="12">Calcium-transporting ATPase</fullName>
        <ecNumber evidence="12">3.6.3.8</ecNumber>
    </submittedName>
</protein>
<keyword evidence="3" id="KW-1003">Cell membrane</keyword>
<feature type="transmembrane region" description="Helical" evidence="10">
    <location>
        <begin position="817"/>
        <end position="839"/>
    </location>
</feature>
<evidence type="ECO:0000259" key="11">
    <source>
        <dbReference type="SMART" id="SM00831"/>
    </source>
</evidence>
<dbReference type="InterPro" id="IPR023298">
    <property type="entry name" value="ATPase_P-typ_TM_dom_sf"/>
</dbReference>
<dbReference type="HOGENOM" id="CLU_002360_3_3_7"/>
<gene>
    <name evidence="12" type="ORF">SYN_02485</name>
</gene>
<dbReference type="Pfam" id="PF00689">
    <property type="entry name" value="Cation_ATPase_C"/>
    <property type="match status" value="1"/>
</dbReference>
<feature type="domain" description="Cation-transporting P-type ATPase N-terminal" evidence="11">
    <location>
        <begin position="2"/>
        <end position="75"/>
    </location>
</feature>
<evidence type="ECO:0000256" key="8">
    <source>
        <dbReference type="ARBA" id="ARBA00022989"/>
    </source>
</evidence>
<feature type="transmembrane region" description="Helical" evidence="10">
    <location>
        <begin position="58"/>
        <end position="76"/>
    </location>
</feature>
<dbReference type="PANTHER" id="PTHR43294:SF21">
    <property type="entry name" value="CATION TRANSPORTING ATPASE"/>
    <property type="match status" value="1"/>
</dbReference>
<feature type="transmembrane region" description="Helical" evidence="10">
    <location>
        <begin position="851"/>
        <end position="870"/>
    </location>
</feature>
<evidence type="ECO:0000256" key="2">
    <source>
        <dbReference type="ARBA" id="ARBA00005675"/>
    </source>
</evidence>
<dbReference type="InParanoid" id="Q2LRR0"/>
<sequence>MKINSLSKEDALRALVSSENGLSEEEAAKRLSESGFNEIREVRKTSLLIRFLRQFTHFLALLLWVGAGLAFLSDALNPGEDMATLGFAIVGVIFINAVFTYIQEYRAEKALEALKKLLPFYVRVVREGKESQIPSREVVPGDIILLSEGDRIPADARLLDVSMLKVNNASLTGESEASLRNALPADGELLESPNIVFAGTSVTSGSGKALVFATGMGTEFGRIAHLTSTVQEDLSPLQKEIVKATRVVATIAALVGVFFFVLGFVIGRSFWSNFIFAIGITVALIPEGLLPTVTLSLAMASQRMAKRKALIKNLSSAETLGCVTVVCTDKTGTLTQNSMTASALWKDDRILAAEDFRAQVDDRLLQTAFFCNNARFTDNEYKGDPTETALLRLGRERLGDLSAERIFEIPFDSDRKRMTTLNRTGDGEYVYTKGAMESILPLCSRLLRNGIEREVDESFREEALTAYNQLMDRGLRVLAFAYKKHGGSFLIPDSSSLEADLVFAGLIGLEDPPRPEVPEAIRKCHDAGIRVIMITGDGSRTAVAIAREIGLVRGEPVVVEGPEFVKMEDRELREKLSAKEIIFARMTPKHKMRVVSILQEEGEWVAVTGDGVNDAPALKKADIGISMGISGTDVAKEASDMILLDDNFATIVNAVEEGRAVYENIRKFITYIFASNIPEAVPYLAYILLRIPLPLTIMQILAVDLGTDMLPALALGAEKPTPAVMKQPPRSRKERLLNLSVLFRAYLFLGPIEAAACMFGFFYVLYGGGWSWGTALPQNDVLYLQATTACLTAIIISQIGNVFACRSAAESVRSLGFFSNGFIFIGIAFELCLQLFIVYSPFGNRIFSTHPLSPATWLALIPFALLLLFGEEARKLLAHRLRRNPAS</sequence>
<dbReference type="eggNOG" id="COG0474">
    <property type="taxonomic scope" value="Bacteria"/>
</dbReference>
<keyword evidence="4 10" id="KW-0812">Transmembrane</keyword>
<feature type="transmembrane region" description="Helical" evidence="10">
    <location>
        <begin position="247"/>
        <end position="267"/>
    </location>
</feature>
<dbReference type="InterPro" id="IPR023214">
    <property type="entry name" value="HAD_sf"/>
</dbReference>
<dbReference type="PROSITE" id="PS00154">
    <property type="entry name" value="ATPASE_E1_E2"/>
    <property type="match status" value="1"/>
</dbReference>
<keyword evidence="9 10" id="KW-0472">Membrane</keyword>
<dbReference type="Pfam" id="PF00122">
    <property type="entry name" value="E1-E2_ATPase"/>
    <property type="match status" value="1"/>
</dbReference>
<dbReference type="InterPro" id="IPR023299">
    <property type="entry name" value="ATPase_P-typ_cyto_dom_N"/>
</dbReference>
<dbReference type="Gene3D" id="2.70.150.10">
    <property type="entry name" value="Calcium-transporting ATPase, cytoplasmic transduction domain A"/>
    <property type="match status" value="1"/>
</dbReference>
<dbReference type="AlphaFoldDB" id="Q2LRR0"/>
<evidence type="ECO:0000313" key="12">
    <source>
        <dbReference type="EMBL" id="ABC76769.1"/>
    </source>
</evidence>
<dbReference type="SUPFAM" id="SSF56784">
    <property type="entry name" value="HAD-like"/>
    <property type="match status" value="1"/>
</dbReference>
<dbReference type="NCBIfam" id="TIGR01494">
    <property type="entry name" value="ATPase_P-type"/>
    <property type="match status" value="3"/>
</dbReference>
<evidence type="ECO:0000256" key="4">
    <source>
        <dbReference type="ARBA" id="ARBA00022692"/>
    </source>
</evidence>
<dbReference type="GO" id="GO:0005524">
    <property type="term" value="F:ATP binding"/>
    <property type="evidence" value="ECO:0007669"/>
    <property type="project" value="UniProtKB-KW"/>
</dbReference>
<dbReference type="InterPro" id="IPR001757">
    <property type="entry name" value="P_typ_ATPase"/>
</dbReference>
<evidence type="ECO:0000256" key="7">
    <source>
        <dbReference type="ARBA" id="ARBA00022967"/>
    </source>
</evidence>
<dbReference type="Pfam" id="PF00690">
    <property type="entry name" value="Cation_ATPase_N"/>
    <property type="match status" value="1"/>
</dbReference>
<feature type="transmembrane region" description="Helical" evidence="10">
    <location>
        <begin position="273"/>
        <end position="298"/>
    </location>
</feature>
<dbReference type="InterPro" id="IPR004014">
    <property type="entry name" value="ATPase_P-typ_cation-transptr_N"/>
</dbReference>
<organism evidence="12 13">
    <name type="scientific">Syntrophus aciditrophicus (strain SB)</name>
    <dbReference type="NCBI Taxonomy" id="56780"/>
    <lineage>
        <taxon>Bacteria</taxon>
        <taxon>Pseudomonadati</taxon>
        <taxon>Thermodesulfobacteriota</taxon>
        <taxon>Syntrophia</taxon>
        <taxon>Syntrophales</taxon>
        <taxon>Syntrophaceae</taxon>
        <taxon>Syntrophus</taxon>
    </lineage>
</organism>
<comment type="similarity">
    <text evidence="2">Belongs to the cation transport ATPase (P-type) (TC 3.A.3) family. Type IIA subfamily.</text>
</comment>
<dbReference type="Proteomes" id="UP000001933">
    <property type="component" value="Chromosome"/>
</dbReference>
<evidence type="ECO:0000256" key="5">
    <source>
        <dbReference type="ARBA" id="ARBA00022741"/>
    </source>
</evidence>
<dbReference type="GO" id="GO:0005886">
    <property type="term" value="C:plasma membrane"/>
    <property type="evidence" value="ECO:0007669"/>
    <property type="project" value="UniProtKB-SubCell"/>
</dbReference>
<dbReference type="SFLD" id="SFLDG00002">
    <property type="entry name" value="C1.7:_P-type_atpase_like"/>
    <property type="match status" value="1"/>
</dbReference>
<feature type="transmembrane region" description="Helical" evidence="10">
    <location>
        <begin position="736"/>
        <end position="762"/>
    </location>
</feature>
<dbReference type="EMBL" id="CP000252">
    <property type="protein sequence ID" value="ABC76769.1"/>
    <property type="molecule type" value="Genomic_DNA"/>
</dbReference>
<dbReference type="InterPro" id="IPR006068">
    <property type="entry name" value="ATPase_P-typ_cation-transptr_C"/>
</dbReference>
<dbReference type="SFLD" id="SFLDF00027">
    <property type="entry name" value="p-type_atpase"/>
    <property type="match status" value="1"/>
</dbReference>
<accession>Q2LRR0</accession>
<reference evidence="12 13" key="1">
    <citation type="journal article" date="2007" name="Proc. Natl. Acad. Sci. U.S.A.">
        <title>The genome of Syntrophus aciditrophicus: life at the thermodynamic limit of microbial growth.</title>
        <authorList>
            <person name="McInerney M.J."/>
            <person name="Rohlin L."/>
            <person name="Mouttaki H."/>
            <person name="Kim U."/>
            <person name="Krupp R.S."/>
            <person name="Rios-Hernandez L."/>
            <person name="Sieber J."/>
            <person name="Struchtemeyer C.G."/>
            <person name="Bhattacharyya A."/>
            <person name="Campbell J.W."/>
            <person name="Gunsalus R.P."/>
        </authorList>
    </citation>
    <scope>NUCLEOTIDE SEQUENCE [LARGE SCALE GENOMIC DNA]</scope>
    <source>
        <strain evidence="12 13">SB</strain>
    </source>
</reference>
<dbReference type="STRING" id="56780.SYN_02485"/>
<evidence type="ECO:0000256" key="10">
    <source>
        <dbReference type="SAM" id="Phobius"/>
    </source>
</evidence>
<feature type="transmembrane region" description="Helical" evidence="10">
    <location>
        <begin position="82"/>
        <end position="102"/>
    </location>
</feature>
<keyword evidence="5" id="KW-0547">Nucleotide-binding</keyword>
<dbReference type="GO" id="GO:0016887">
    <property type="term" value="F:ATP hydrolysis activity"/>
    <property type="evidence" value="ECO:0007669"/>
    <property type="project" value="InterPro"/>
</dbReference>
<name>Q2LRR0_SYNAS</name>
<dbReference type="InterPro" id="IPR059000">
    <property type="entry name" value="ATPase_P-type_domA"/>
</dbReference>
<dbReference type="InterPro" id="IPR036412">
    <property type="entry name" value="HAD-like_sf"/>
</dbReference>
<evidence type="ECO:0000256" key="1">
    <source>
        <dbReference type="ARBA" id="ARBA00004651"/>
    </source>
</evidence>
<dbReference type="InterPro" id="IPR018303">
    <property type="entry name" value="ATPase_P-typ_P_site"/>
</dbReference>
<dbReference type="EC" id="3.6.3.8" evidence="12"/>
<dbReference type="InterPro" id="IPR008250">
    <property type="entry name" value="ATPase_P-typ_transduc_dom_A_sf"/>
</dbReference>
<dbReference type="Gene3D" id="3.40.50.1000">
    <property type="entry name" value="HAD superfamily/HAD-like"/>
    <property type="match status" value="1"/>
</dbReference>
<dbReference type="KEGG" id="sat:SYN_02485"/>
<dbReference type="SUPFAM" id="SSF81660">
    <property type="entry name" value="Metal cation-transporting ATPase, ATP-binding domain N"/>
    <property type="match status" value="1"/>
</dbReference>
<dbReference type="FunFam" id="3.40.50.1000:FF:000028">
    <property type="entry name" value="Calcium-transporting P-type ATPase, putative"/>
    <property type="match status" value="1"/>
</dbReference>
<keyword evidence="8 10" id="KW-1133">Transmembrane helix</keyword>
<dbReference type="OrthoDB" id="9759222at2"/>
<dbReference type="Gene3D" id="3.40.1110.10">
    <property type="entry name" value="Calcium-transporting ATPase, cytoplasmic domain N"/>
    <property type="match status" value="1"/>
</dbReference>
<dbReference type="InterPro" id="IPR050510">
    <property type="entry name" value="Cation_transp_ATPase_P-type"/>
</dbReference>
<keyword evidence="7" id="KW-1278">Translocase</keyword>
<dbReference type="SUPFAM" id="SSF81665">
    <property type="entry name" value="Calcium ATPase, transmembrane domain M"/>
    <property type="match status" value="1"/>
</dbReference>
<dbReference type="SFLD" id="SFLDS00003">
    <property type="entry name" value="Haloacid_Dehalogenase"/>
    <property type="match status" value="1"/>
</dbReference>
<comment type="subcellular location">
    <subcellularLocation>
        <location evidence="1">Cell membrane</location>
        <topology evidence="1">Multi-pass membrane protein</topology>
    </subcellularLocation>
</comment>
<evidence type="ECO:0000256" key="9">
    <source>
        <dbReference type="ARBA" id="ARBA00023136"/>
    </source>
</evidence>
<dbReference type="SMART" id="SM00831">
    <property type="entry name" value="Cation_ATPase_N"/>
    <property type="match status" value="1"/>
</dbReference>
<evidence type="ECO:0000256" key="6">
    <source>
        <dbReference type="ARBA" id="ARBA00022840"/>
    </source>
</evidence>
<keyword evidence="13" id="KW-1185">Reference proteome</keyword>
<evidence type="ECO:0000313" key="13">
    <source>
        <dbReference type="Proteomes" id="UP000001933"/>
    </source>
</evidence>
<dbReference type="Pfam" id="PF13246">
    <property type="entry name" value="Cation_ATPase"/>
    <property type="match status" value="1"/>
</dbReference>